<dbReference type="AlphaFoldDB" id="A0A1I4UZI7"/>
<sequence length="326" mass="38114">MNPDSRDNPPDTMPEPSSLAIMKENQDHLVQVSSLFKQVFFKDFSPEVFLWKYRMKEYGRIFAVCAWDFDKNELVGHVASIPLAGWKEGREIVFFQFVDAMVHEKARGRNLLTRMIHRLLEEIEHSQDAFIPYVFPGPVSSIIGQKHGWLHVVSEIEDLCPQRATGLSFLRRLPVRFIKDEPEKRTCNRLWDEVGKHFSCLLKRDWEFVNWRYLNNPVERYDFFYVEIFGRLRGWFVTGIYPDGRRLVDYLVPPGWIKPFFLKICDAFGDVKCWIPHCLRQYVRGISFAGTATPLTLAAITTASPFDLVSLLKKSLFFTMADIDIY</sequence>
<dbReference type="InterPro" id="IPR016181">
    <property type="entry name" value="Acyl_CoA_acyltransferase"/>
</dbReference>
<dbReference type="Gene3D" id="3.40.630.30">
    <property type="match status" value="1"/>
</dbReference>
<dbReference type="STRING" id="39841.SAMN05660836_02062"/>
<dbReference type="EMBL" id="FOUU01000007">
    <property type="protein sequence ID" value="SFM94409.1"/>
    <property type="molecule type" value="Genomic_DNA"/>
</dbReference>
<keyword evidence="1" id="KW-0808">Transferase</keyword>
<protein>
    <submittedName>
        <fullName evidence="1">Acetyltransferase (GNAT) domain-containing protein</fullName>
    </submittedName>
</protein>
<accession>A0A1I4UZI7</accession>
<keyword evidence="2" id="KW-1185">Reference proteome</keyword>
<name>A0A1I4UZI7_9BACT</name>
<dbReference type="SUPFAM" id="SSF55729">
    <property type="entry name" value="Acyl-CoA N-acyltransferases (Nat)"/>
    <property type="match status" value="1"/>
</dbReference>
<evidence type="ECO:0000313" key="2">
    <source>
        <dbReference type="Proteomes" id="UP000199611"/>
    </source>
</evidence>
<reference evidence="2" key="1">
    <citation type="submission" date="2016-10" db="EMBL/GenBank/DDBJ databases">
        <authorList>
            <person name="Varghese N."/>
            <person name="Submissions S."/>
        </authorList>
    </citation>
    <scope>NUCLEOTIDE SEQUENCE [LARGE SCALE GENOMIC DNA]</scope>
    <source>
        <strain evidence="2">DSM 9990</strain>
    </source>
</reference>
<dbReference type="RefSeq" id="WP_177193607.1">
    <property type="nucleotide sequence ID" value="NZ_FOUU01000007.1"/>
</dbReference>
<dbReference type="Proteomes" id="UP000199611">
    <property type="component" value="Unassembled WGS sequence"/>
</dbReference>
<evidence type="ECO:0000313" key="1">
    <source>
        <dbReference type="EMBL" id="SFM94409.1"/>
    </source>
</evidence>
<dbReference type="Pfam" id="PF13527">
    <property type="entry name" value="Acetyltransf_9"/>
    <property type="match status" value="1"/>
</dbReference>
<proteinExistence type="predicted"/>
<organism evidence="1 2">
    <name type="scientific">Thermodesulforhabdus norvegica</name>
    <dbReference type="NCBI Taxonomy" id="39841"/>
    <lineage>
        <taxon>Bacteria</taxon>
        <taxon>Pseudomonadati</taxon>
        <taxon>Thermodesulfobacteriota</taxon>
        <taxon>Syntrophobacteria</taxon>
        <taxon>Syntrophobacterales</taxon>
        <taxon>Thermodesulforhabdaceae</taxon>
        <taxon>Thermodesulforhabdus</taxon>
    </lineage>
</organism>
<dbReference type="GO" id="GO:0016740">
    <property type="term" value="F:transferase activity"/>
    <property type="evidence" value="ECO:0007669"/>
    <property type="project" value="UniProtKB-KW"/>
</dbReference>
<gene>
    <name evidence="1" type="ORF">SAMN05660836_02062</name>
</gene>